<accession>A0A196S4B7</accession>
<protein>
    <submittedName>
        <fullName evidence="1">Uncharacterized protein</fullName>
    </submittedName>
</protein>
<name>A0A196S4B7_BLAHN</name>
<evidence type="ECO:0000313" key="1">
    <source>
        <dbReference type="EMBL" id="OAO11980.1"/>
    </source>
</evidence>
<proteinExistence type="predicted"/>
<dbReference type="EMBL" id="LXWW01000571">
    <property type="protein sequence ID" value="OAO11980.1"/>
    <property type="molecule type" value="Genomic_DNA"/>
</dbReference>
<evidence type="ECO:0000313" key="2">
    <source>
        <dbReference type="Proteomes" id="UP000078348"/>
    </source>
</evidence>
<comment type="caution">
    <text evidence="1">The sequence shown here is derived from an EMBL/GenBank/DDBJ whole genome shotgun (WGS) entry which is preliminary data.</text>
</comment>
<dbReference type="AlphaFoldDB" id="A0A196S4B7"/>
<sequence>MDPITAPIIPVFNEPELSQTCALLLYSSYSMSCLEGVINDTMNPCLMHLYEALSQARTDAYTAIANALRDFNPSVMSAQQIIDYFTPKLGKVPLPPSMKRPNDFMASIHDTGLILELLVVDWRTLREAMKNPSEQVLRMLTSVIDTLRSVYTENPEYKYTSRLIGILSQHGVDVSMPNRKYCQACVVAANLMCSCLSIGFLQYFVWVPSSEPVQLIMLLRTYIHTIAPNMSDVGFKAFDSEINSIFTEMQTDMNWVICSPAYARQNPLLLKQALNRAFLGLKELLQDTPVFKPFQALLDEGLHMMDNAVPATKEYVGSNLHPAPRDVAEAQDLYDMVVNEKACFIGQPTLLMLYRWAKNLGMVVKMLAASKLTGTALHEDACNLCNGVLDQLQAMPKPQ</sequence>
<organism evidence="1 2">
    <name type="scientific">Blastocystis sp. subtype 1 (strain ATCC 50177 / NandII)</name>
    <dbReference type="NCBI Taxonomy" id="478820"/>
    <lineage>
        <taxon>Eukaryota</taxon>
        <taxon>Sar</taxon>
        <taxon>Stramenopiles</taxon>
        <taxon>Bigyra</taxon>
        <taxon>Opalozoa</taxon>
        <taxon>Opalinata</taxon>
        <taxon>Blastocystidae</taxon>
        <taxon>Blastocystis</taxon>
    </lineage>
</organism>
<dbReference type="OrthoDB" id="10613357at2759"/>
<keyword evidence="2" id="KW-1185">Reference proteome</keyword>
<reference evidence="1 2" key="1">
    <citation type="submission" date="2016-05" db="EMBL/GenBank/DDBJ databases">
        <title>Nuclear genome of Blastocystis sp. subtype 1 NandII.</title>
        <authorList>
            <person name="Gentekaki E."/>
            <person name="Curtis B."/>
            <person name="Stairs C."/>
            <person name="Eme L."/>
            <person name="Herman E."/>
            <person name="Klimes V."/>
            <person name="Arias M.C."/>
            <person name="Elias M."/>
            <person name="Hilliou F."/>
            <person name="Klute M."/>
            <person name="Malik S.-B."/>
            <person name="Pightling A."/>
            <person name="Rachubinski R."/>
            <person name="Salas D."/>
            <person name="Schlacht A."/>
            <person name="Suga H."/>
            <person name="Archibald J."/>
            <person name="Ball S.G."/>
            <person name="Clark G."/>
            <person name="Dacks J."/>
            <person name="Van Der Giezen M."/>
            <person name="Tsaousis A."/>
            <person name="Roger A."/>
        </authorList>
    </citation>
    <scope>NUCLEOTIDE SEQUENCE [LARGE SCALE GENOMIC DNA]</scope>
    <source>
        <strain evidence="2">ATCC 50177 / NandII</strain>
    </source>
</reference>
<gene>
    <name evidence="1" type="ORF">AV274_6374</name>
</gene>
<dbReference type="Proteomes" id="UP000078348">
    <property type="component" value="Unassembled WGS sequence"/>
</dbReference>